<dbReference type="EMBL" id="LXQA010116054">
    <property type="protein sequence ID" value="MCI19689.1"/>
    <property type="molecule type" value="Genomic_DNA"/>
</dbReference>
<evidence type="ECO:0000313" key="1">
    <source>
        <dbReference type="EMBL" id="MCI19689.1"/>
    </source>
</evidence>
<evidence type="ECO:0000313" key="2">
    <source>
        <dbReference type="Proteomes" id="UP000265520"/>
    </source>
</evidence>
<proteinExistence type="predicted"/>
<name>A0A392Q786_9FABA</name>
<comment type="caution">
    <text evidence="1">The sequence shown here is derived from an EMBL/GenBank/DDBJ whole genome shotgun (WGS) entry which is preliminary data.</text>
</comment>
<organism evidence="1 2">
    <name type="scientific">Trifolium medium</name>
    <dbReference type="NCBI Taxonomy" id="97028"/>
    <lineage>
        <taxon>Eukaryota</taxon>
        <taxon>Viridiplantae</taxon>
        <taxon>Streptophyta</taxon>
        <taxon>Embryophyta</taxon>
        <taxon>Tracheophyta</taxon>
        <taxon>Spermatophyta</taxon>
        <taxon>Magnoliopsida</taxon>
        <taxon>eudicotyledons</taxon>
        <taxon>Gunneridae</taxon>
        <taxon>Pentapetalae</taxon>
        <taxon>rosids</taxon>
        <taxon>fabids</taxon>
        <taxon>Fabales</taxon>
        <taxon>Fabaceae</taxon>
        <taxon>Papilionoideae</taxon>
        <taxon>50 kb inversion clade</taxon>
        <taxon>NPAAA clade</taxon>
        <taxon>Hologalegina</taxon>
        <taxon>IRL clade</taxon>
        <taxon>Trifolieae</taxon>
        <taxon>Trifolium</taxon>
    </lineage>
</organism>
<dbReference type="Proteomes" id="UP000265520">
    <property type="component" value="Unassembled WGS sequence"/>
</dbReference>
<protein>
    <submittedName>
        <fullName evidence="1">Uncharacterized protein</fullName>
    </submittedName>
</protein>
<reference evidence="1 2" key="1">
    <citation type="journal article" date="2018" name="Front. Plant Sci.">
        <title>Red Clover (Trifolium pratense) and Zigzag Clover (T. medium) - A Picture of Genomic Similarities and Differences.</title>
        <authorList>
            <person name="Dluhosova J."/>
            <person name="Istvanek J."/>
            <person name="Nedelnik J."/>
            <person name="Repkova J."/>
        </authorList>
    </citation>
    <scope>NUCLEOTIDE SEQUENCE [LARGE SCALE GENOMIC DNA]</scope>
    <source>
        <strain evidence="2">cv. 10/8</strain>
        <tissue evidence="1">Leaf</tissue>
    </source>
</reference>
<accession>A0A392Q786</accession>
<keyword evidence="2" id="KW-1185">Reference proteome</keyword>
<sequence>RIPDGKRDSQKSW</sequence>
<feature type="non-terminal residue" evidence="1">
    <location>
        <position position="1"/>
    </location>
</feature>